<protein>
    <submittedName>
        <fullName evidence="2">Uncharacterized protein</fullName>
    </submittedName>
</protein>
<dbReference type="AlphaFoldDB" id="E3L2S3"/>
<dbReference type="GeneID" id="10530744"/>
<feature type="region of interest" description="Disordered" evidence="1">
    <location>
        <begin position="1"/>
        <end position="23"/>
    </location>
</feature>
<dbReference type="VEuPathDB" id="FungiDB:PGTG_17038"/>
<gene>
    <name evidence="2" type="ORF">PGTG_17038</name>
</gene>
<evidence type="ECO:0000256" key="1">
    <source>
        <dbReference type="SAM" id="MobiDB-lite"/>
    </source>
</evidence>
<dbReference type="KEGG" id="pgr:PGTG_17038"/>
<dbReference type="Proteomes" id="UP000008783">
    <property type="component" value="Unassembled WGS sequence"/>
</dbReference>
<reference key="1">
    <citation type="submission" date="2007-01" db="EMBL/GenBank/DDBJ databases">
        <title>The Genome Sequence of Puccinia graminis f. sp. tritici Strain CRL 75-36-700-3.</title>
        <authorList>
            <consortium name="The Broad Institute Genome Sequencing Platform"/>
            <person name="Birren B."/>
            <person name="Lander E."/>
            <person name="Galagan J."/>
            <person name="Nusbaum C."/>
            <person name="Devon K."/>
            <person name="Cuomo C."/>
            <person name="Jaffe D."/>
            <person name="Butler J."/>
            <person name="Alvarez P."/>
            <person name="Gnerre S."/>
            <person name="Grabherr M."/>
            <person name="Mauceli E."/>
            <person name="Brockman W."/>
            <person name="Young S."/>
            <person name="LaButti K."/>
            <person name="Sykes S."/>
            <person name="DeCaprio D."/>
            <person name="Crawford M."/>
            <person name="Koehrsen M."/>
            <person name="Engels R."/>
            <person name="Montgomery P."/>
            <person name="Pearson M."/>
            <person name="Howarth C."/>
            <person name="Larson L."/>
            <person name="White J."/>
            <person name="Zeng Q."/>
            <person name="Kodira C."/>
            <person name="Yandava C."/>
            <person name="Alvarado L."/>
            <person name="O'Leary S."/>
            <person name="Szabo L."/>
            <person name="Dean R."/>
            <person name="Schein J."/>
        </authorList>
    </citation>
    <scope>NUCLEOTIDE SEQUENCE</scope>
    <source>
        <strain>CRL 75-36-700-3</strain>
    </source>
</reference>
<dbReference type="EMBL" id="DS178338">
    <property type="protein sequence ID" value="EFP90839.1"/>
    <property type="molecule type" value="Genomic_DNA"/>
</dbReference>
<dbReference type="HOGENOM" id="CLU_2265060_0_0_1"/>
<evidence type="ECO:0000313" key="2">
    <source>
        <dbReference type="EMBL" id="EFP90839.1"/>
    </source>
</evidence>
<evidence type="ECO:0000313" key="3">
    <source>
        <dbReference type="Proteomes" id="UP000008783"/>
    </source>
</evidence>
<dbReference type="RefSeq" id="XP_003335258.1">
    <property type="nucleotide sequence ID" value="XM_003335210.1"/>
</dbReference>
<reference evidence="3" key="2">
    <citation type="journal article" date="2011" name="Proc. Natl. Acad. Sci. U.S.A.">
        <title>Obligate biotrophy features unraveled by the genomic analysis of rust fungi.</title>
        <authorList>
            <person name="Duplessis S."/>
            <person name="Cuomo C.A."/>
            <person name="Lin Y.-C."/>
            <person name="Aerts A."/>
            <person name="Tisserant E."/>
            <person name="Veneault-Fourrey C."/>
            <person name="Joly D.L."/>
            <person name="Hacquard S."/>
            <person name="Amselem J."/>
            <person name="Cantarel B.L."/>
            <person name="Chiu R."/>
            <person name="Coutinho P.M."/>
            <person name="Feau N."/>
            <person name="Field M."/>
            <person name="Frey P."/>
            <person name="Gelhaye E."/>
            <person name="Goldberg J."/>
            <person name="Grabherr M.G."/>
            <person name="Kodira C.D."/>
            <person name="Kohler A."/>
            <person name="Kuees U."/>
            <person name="Lindquist E.A."/>
            <person name="Lucas S.M."/>
            <person name="Mago R."/>
            <person name="Mauceli E."/>
            <person name="Morin E."/>
            <person name="Murat C."/>
            <person name="Pangilinan J.L."/>
            <person name="Park R."/>
            <person name="Pearson M."/>
            <person name="Quesneville H."/>
            <person name="Rouhier N."/>
            <person name="Sakthikumar S."/>
            <person name="Salamov A.A."/>
            <person name="Schmutz J."/>
            <person name="Selles B."/>
            <person name="Shapiro H."/>
            <person name="Tanguay P."/>
            <person name="Tuskan G.A."/>
            <person name="Henrissat B."/>
            <person name="Van de Peer Y."/>
            <person name="Rouze P."/>
            <person name="Ellis J.G."/>
            <person name="Dodds P.N."/>
            <person name="Schein J.E."/>
            <person name="Zhong S."/>
            <person name="Hamelin R.C."/>
            <person name="Grigoriev I.V."/>
            <person name="Szabo L.J."/>
            <person name="Martin F."/>
        </authorList>
    </citation>
    <scope>NUCLEOTIDE SEQUENCE [LARGE SCALE GENOMIC DNA]</scope>
    <source>
        <strain evidence="3">CRL 75-36-700-3 / race SCCL</strain>
    </source>
</reference>
<accession>E3L2S3</accession>
<proteinExistence type="predicted"/>
<dbReference type="InParanoid" id="E3L2S3"/>
<sequence>MLTVHYRAEPARERTSQTKSREDWASEEAWVADADGKAWIIKWRIDGGPMSFFRLHATGLGLKRAVRRGDDESKGLGDKKIAKEDRREVEDVRYRTEESRRKW</sequence>
<name>E3L2S3_PUCGT</name>
<organism evidence="2 3">
    <name type="scientific">Puccinia graminis f. sp. tritici (strain CRL 75-36-700-3 / race SCCL)</name>
    <name type="common">Black stem rust fungus</name>
    <dbReference type="NCBI Taxonomy" id="418459"/>
    <lineage>
        <taxon>Eukaryota</taxon>
        <taxon>Fungi</taxon>
        <taxon>Dikarya</taxon>
        <taxon>Basidiomycota</taxon>
        <taxon>Pucciniomycotina</taxon>
        <taxon>Pucciniomycetes</taxon>
        <taxon>Pucciniales</taxon>
        <taxon>Pucciniaceae</taxon>
        <taxon>Puccinia</taxon>
    </lineage>
</organism>
<keyword evidence="3" id="KW-1185">Reference proteome</keyword>